<reference evidence="6 7" key="1">
    <citation type="submission" date="2020-08" db="EMBL/GenBank/DDBJ databases">
        <title>A Genomic Blueprint of the Chicken Gut Microbiome.</title>
        <authorList>
            <person name="Gilroy R."/>
            <person name="Ravi A."/>
            <person name="Getino M."/>
            <person name="Pursley I."/>
            <person name="Horton D.L."/>
            <person name="Alikhan N.-F."/>
            <person name="Baker D."/>
            <person name="Gharbi K."/>
            <person name="Hall N."/>
            <person name="Watson M."/>
            <person name="Adriaenssens E.M."/>
            <person name="Foster-Nyarko E."/>
            <person name="Jarju S."/>
            <person name="Secka A."/>
            <person name="Antonio M."/>
            <person name="Oren A."/>
            <person name="Chaudhuri R."/>
            <person name="La Ragione R.M."/>
            <person name="Hildebrand F."/>
            <person name="Pallen M.J."/>
        </authorList>
    </citation>
    <scope>NUCLEOTIDE SEQUENCE [LARGE SCALE GENOMIC DNA]</scope>
    <source>
        <strain evidence="6 7">Sa2BVA3</strain>
    </source>
</reference>
<feature type="domain" description="FdhE N-terminal" evidence="3">
    <location>
        <begin position="18"/>
        <end position="183"/>
    </location>
</feature>
<proteinExistence type="inferred from homology"/>
<dbReference type="InterPro" id="IPR056774">
    <property type="entry name" value="FdhE_N"/>
</dbReference>
<dbReference type="Pfam" id="PF24860">
    <property type="entry name" value="FdhE_C"/>
    <property type="match status" value="1"/>
</dbReference>
<dbReference type="Gene3D" id="3.90.1670.10">
    <property type="entry name" value="FdhE-like domain"/>
    <property type="match status" value="1"/>
</dbReference>
<dbReference type="EMBL" id="JACSQJ010000001">
    <property type="protein sequence ID" value="MBD7986837.1"/>
    <property type="molecule type" value="Genomic_DNA"/>
</dbReference>
<dbReference type="Pfam" id="PF04216">
    <property type="entry name" value="FdhE_N"/>
    <property type="match status" value="1"/>
</dbReference>
<dbReference type="InterPro" id="IPR006452">
    <property type="entry name" value="Formate_DH_accessory"/>
</dbReference>
<evidence type="ECO:0000256" key="1">
    <source>
        <dbReference type="ARBA" id="ARBA00022490"/>
    </source>
</evidence>
<sequence>MPRILPRGEIENLDHTRIPRLRIPERAGVFSDRAARLRSLADSSTIEGYLRLMARLAEAQQRALKEFEAPSIDDDVLAQARRYEMPPLPATGLARDPVWRALLARLLDEVAGDPGTPAQAVAACNALARTLDTAPGRVEQMADALLAGRVEGADVAPAPFVMAALQVYWTAMASGLRESQLPVGAFGLCPTCGTSPVASVVRIGGAHDGYRYLCCPLCSCEWHLERVKCSHCAATKGIAYHYIEGGRDGVKAETCDGCRSYRKIFYQEKDPFMEPVADDLGSLALDMLMGEEGYARRSGSPLLWQDTGD</sequence>
<comment type="caution">
    <text evidence="6">The sequence shown here is derived from an EMBL/GenBank/DDBJ whole genome shotgun (WGS) entry which is preliminary data.</text>
</comment>
<evidence type="ECO:0000313" key="7">
    <source>
        <dbReference type="Proteomes" id="UP000647183"/>
    </source>
</evidence>
<dbReference type="Pfam" id="PF24859">
    <property type="entry name" value="FdhE_central"/>
    <property type="match status" value="1"/>
</dbReference>
<dbReference type="InterPro" id="IPR056796">
    <property type="entry name" value="FdhE_C"/>
</dbReference>
<accession>A0ABR8UFN7</accession>
<protein>
    <recommendedName>
        <fullName evidence="2">Protein FdhE homolog</fullName>
    </recommendedName>
</protein>
<keyword evidence="7" id="KW-1185">Reference proteome</keyword>
<comment type="subcellular location">
    <subcellularLocation>
        <location evidence="2">Cytoplasm</location>
    </subcellularLocation>
</comment>
<feature type="domain" description="FdhE C-terminal" evidence="5">
    <location>
        <begin position="227"/>
        <end position="303"/>
    </location>
</feature>
<keyword evidence="1 2" id="KW-0963">Cytoplasm</keyword>
<name>A0ABR8UFN7_9GAMM</name>
<dbReference type="PIRSF" id="PIRSF018296">
    <property type="entry name" value="Format_dh_formtn"/>
    <property type="match status" value="1"/>
</dbReference>
<dbReference type="NCBIfam" id="TIGR01562">
    <property type="entry name" value="FdhE"/>
    <property type="match status" value="1"/>
</dbReference>
<comment type="similarity">
    <text evidence="2">Belongs to the FdhE family.</text>
</comment>
<organism evidence="6 7">
    <name type="scientific">Luteimonas colneyensis</name>
    <dbReference type="NCBI Taxonomy" id="2762230"/>
    <lineage>
        <taxon>Bacteria</taxon>
        <taxon>Pseudomonadati</taxon>
        <taxon>Pseudomonadota</taxon>
        <taxon>Gammaproteobacteria</taxon>
        <taxon>Lysobacterales</taxon>
        <taxon>Lysobacteraceae</taxon>
        <taxon>Luteimonas</taxon>
    </lineage>
</organism>
<evidence type="ECO:0000313" key="6">
    <source>
        <dbReference type="EMBL" id="MBD7986837.1"/>
    </source>
</evidence>
<gene>
    <name evidence="2 6" type="primary">fdhE</name>
    <name evidence="6" type="ORF">H9645_02190</name>
</gene>
<evidence type="ECO:0000259" key="3">
    <source>
        <dbReference type="Pfam" id="PF04216"/>
    </source>
</evidence>
<feature type="domain" description="FdhE central" evidence="4">
    <location>
        <begin position="188"/>
        <end position="226"/>
    </location>
</feature>
<evidence type="ECO:0000256" key="2">
    <source>
        <dbReference type="HAMAP-Rule" id="MF_00611"/>
    </source>
</evidence>
<dbReference type="SUPFAM" id="SSF144020">
    <property type="entry name" value="FdhE-like"/>
    <property type="match status" value="1"/>
</dbReference>
<dbReference type="InterPro" id="IPR024064">
    <property type="entry name" value="FdhE-like_sf"/>
</dbReference>
<comment type="function">
    <text evidence="2">Necessary for formate dehydrogenase activity.</text>
</comment>
<dbReference type="InterPro" id="IPR056797">
    <property type="entry name" value="FdhE_central"/>
</dbReference>
<evidence type="ECO:0000259" key="4">
    <source>
        <dbReference type="Pfam" id="PF24859"/>
    </source>
</evidence>
<dbReference type="Proteomes" id="UP000647183">
    <property type="component" value="Unassembled WGS sequence"/>
</dbReference>
<dbReference type="CDD" id="cd16341">
    <property type="entry name" value="FdhE"/>
    <property type="match status" value="1"/>
</dbReference>
<evidence type="ECO:0000259" key="5">
    <source>
        <dbReference type="Pfam" id="PF24860"/>
    </source>
</evidence>
<dbReference type="HAMAP" id="MF_00611">
    <property type="entry name" value="FdeH"/>
    <property type="match status" value="1"/>
</dbReference>
<dbReference type="PANTHER" id="PTHR37689:SF1">
    <property type="entry name" value="PROTEIN FDHE"/>
    <property type="match status" value="1"/>
</dbReference>
<dbReference type="RefSeq" id="WP_191728088.1">
    <property type="nucleotide sequence ID" value="NZ_JACSQJ010000001.1"/>
</dbReference>
<dbReference type="PANTHER" id="PTHR37689">
    <property type="entry name" value="PROTEIN FDHE"/>
    <property type="match status" value="1"/>
</dbReference>